<dbReference type="InterPro" id="IPR023324">
    <property type="entry name" value="BH2638-like_sf"/>
</dbReference>
<comment type="caution">
    <text evidence="1">The sequence shown here is derived from an EMBL/GenBank/DDBJ whole genome shotgun (WGS) entry which is preliminary data.</text>
</comment>
<name>A0ABW5TIZ0_9ENTE</name>
<organism evidence="1 2">
    <name type="scientific">Enterococcus camelliae</name>
    <dbReference type="NCBI Taxonomy" id="453959"/>
    <lineage>
        <taxon>Bacteria</taxon>
        <taxon>Bacillati</taxon>
        <taxon>Bacillota</taxon>
        <taxon>Bacilli</taxon>
        <taxon>Lactobacillales</taxon>
        <taxon>Enterococcaceae</taxon>
        <taxon>Enterococcus</taxon>
    </lineage>
</organism>
<accession>A0ABW5TIZ0</accession>
<evidence type="ECO:0000313" key="1">
    <source>
        <dbReference type="EMBL" id="MFD2728525.1"/>
    </source>
</evidence>
<dbReference type="EMBL" id="JBHUMO010000023">
    <property type="protein sequence ID" value="MFD2728525.1"/>
    <property type="molecule type" value="Genomic_DNA"/>
</dbReference>
<dbReference type="RefSeq" id="WP_379980014.1">
    <property type="nucleotide sequence ID" value="NZ_JBHUMO010000023.1"/>
</dbReference>
<gene>
    <name evidence="1" type="ORF">ACFSR0_03650</name>
</gene>
<dbReference type="InterPro" id="IPR007920">
    <property type="entry name" value="UPF0223"/>
</dbReference>
<keyword evidence="2" id="KW-1185">Reference proteome</keyword>
<dbReference type="Gene3D" id="1.10.220.80">
    <property type="entry name" value="BH2638-like"/>
    <property type="match status" value="1"/>
</dbReference>
<protein>
    <submittedName>
        <fullName evidence="1">UPF0223 family protein</fullName>
    </submittedName>
</protein>
<dbReference type="Proteomes" id="UP001597427">
    <property type="component" value="Unassembled WGS sequence"/>
</dbReference>
<dbReference type="NCBIfam" id="NF003353">
    <property type="entry name" value="PRK04387.1"/>
    <property type="match status" value="1"/>
</dbReference>
<dbReference type="SUPFAM" id="SSF158504">
    <property type="entry name" value="BH2638-like"/>
    <property type="match status" value="1"/>
</dbReference>
<sequence>MKQNYEYPLNFEWSKEEMVQVISMWNEVEKAYETGVQVSSLLETYDAFKKVVPSIGEEKKLGRQFEECSNYSLYKTIKVAKEKQKGLLKMGSDNKCKF</sequence>
<dbReference type="Pfam" id="PF05256">
    <property type="entry name" value="UPF0223"/>
    <property type="match status" value="1"/>
</dbReference>
<dbReference type="PIRSF" id="PIRSF037260">
    <property type="entry name" value="UPF0223"/>
    <property type="match status" value="1"/>
</dbReference>
<proteinExistence type="predicted"/>
<reference evidence="2" key="1">
    <citation type="journal article" date="2019" name="Int. J. Syst. Evol. Microbiol.">
        <title>The Global Catalogue of Microorganisms (GCM) 10K type strain sequencing project: providing services to taxonomists for standard genome sequencing and annotation.</title>
        <authorList>
            <consortium name="The Broad Institute Genomics Platform"/>
            <consortium name="The Broad Institute Genome Sequencing Center for Infectious Disease"/>
            <person name="Wu L."/>
            <person name="Ma J."/>
        </authorList>
    </citation>
    <scope>NUCLEOTIDE SEQUENCE [LARGE SCALE GENOMIC DNA]</scope>
    <source>
        <strain evidence="2">TISTR 932</strain>
    </source>
</reference>
<evidence type="ECO:0000313" key="2">
    <source>
        <dbReference type="Proteomes" id="UP001597427"/>
    </source>
</evidence>